<evidence type="ECO:0000313" key="2">
    <source>
        <dbReference type="Proteomes" id="UP000036932"/>
    </source>
</evidence>
<dbReference type="Gene3D" id="3.30.750.44">
    <property type="match status" value="1"/>
</dbReference>
<dbReference type="PATRIC" id="fig|1705565.3.peg.3926"/>
<evidence type="ECO:0000313" key="1">
    <source>
        <dbReference type="EMBL" id="KOR89391.1"/>
    </source>
</evidence>
<comment type="caution">
    <text evidence="1">The sequence shown here is derived from an EMBL/GenBank/DDBJ whole genome shotgun (WGS) entry which is preliminary data.</text>
</comment>
<dbReference type="Proteomes" id="UP000036932">
    <property type="component" value="Unassembled WGS sequence"/>
</dbReference>
<accession>A0A0M1P4I8</accession>
<evidence type="ECO:0008006" key="3">
    <source>
        <dbReference type="Google" id="ProtNLM"/>
    </source>
</evidence>
<dbReference type="RefSeq" id="WP_054402434.1">
    <property type="nucleotide sequence ID" value="NZ_LIUT01000001.1"/>
</dbReference>
<reference evidence="2" key="1">
    <citation type="submission" date="2015-08" db="EMBL/GenBank/DDBJ databases">
        <title>Genome sequencing project for genomic taxonomy and phylogenomics of Bacillus-like bacteria.</title>
        <authorList>
            <person name="Liu B."/>
            <person name="Wang J."/>
            <person name="Zhu Y."/>
            <person name="Liu G."/>
            <person name="Chen Q."/>
            <person name="Chen Z."/>
            <person name="Lan J."/>
            <person name="Che J."/>
            <person name="Ge C."/>
            <person name="Shi H."/>
            <person name="Pan Z."/>
            <person name="Liu X."/>
        </authorList>
    </citation>
    <scope>NUCLEOTIDE SEQUENCE [LARGE SCALE GENOMIC DNA]</scope>
    <source>
        <strain evidence="2">FJAT-22460</strain>
    </source>
</reference>
<keyword evidence="2" id="KW-1185">Reference proteome</keyword>
<dbReference type="PROSITE" id="PS51257">
    <property type="entry name" value="PROKAR_LIPOPROTEIN"/>
    <property type="match status" value="1"/>
</dbReference>
<gene>
    <name evidence="1" type="ORF">AM231_09725</name>
</gene>
<protein>
    <recommendedName>
        <fullName evidence="3">Lipoprotein</fullName>
    </recommendedName>
</protein>
<dbReference type="AlphaFoldDB" id="A0A0M1P4I8"/>
<dbReference type="EMBL" id="LIUT01000001">
    <property type="protein sequence ID" value="KOR89391.1"/>
    <property type="molecule type" value="Genomic_DNA"/>
</dbReference>
<name>A0A0M1P4I8_9BACL</name>
<sequence length="253" mass="29383">MVGEETRRSWKSLVLFTVLFIFIFAGCSTSQESNQLEREKDRKFDTGSGVKFSSLSEQKIEDLAKPSKVWGVVKYYHPKVVSGEINWDDELFRIIPSILAEDSDVNSILYGWVHSLGSESIPGELATEYQFSEDSIQLSPSTDCCKDEKYLGTELSLELSKLLDSNISKREHAYVRFVDKENPYSNMIFDDTGYRLMSLFRYWNIIEYYYPYKDVIGEDWEQVLLVFIPKMIDGSDYDSYFMTLVELTTKIHD</sequence>
<proteinExistence type="predicted"/>
<organism evidence="1 2">
    <name type="scientific">Paenibacillus solani</name>
    <dbReference type="NCBI Taxonomy" id="1705565"/>
    <lineage>
        <taxon>Bacteria</taxon>
        <taxon>Bacillati</taxon>
        <taxon>Bacillota</taxon>
        <taxon>Bacilli</taxon>
        <taxon>Bacillales</taxon>
        <taxon>Paenibacillaceae</taxon>
        <taxon>Paenibacillus</taxon>
    </lineage>
</organism>